<protein>
    <submittedName>
        <fullName evidence="1">Uncharacterized protein</fullName>
    </submittedName>
</protein>
<evidence type="ECO:0000313" key="1">
    <source>
        <dbReference type="EMBL" id="MDO7905868.1"/>
    </source>
</evidence>
<reference evidence="1 2" key="1">
    <citation type="submission" date="2023-07" db="EMBL/GenBank/DDBJ databases">
        <title>Paenibacillus sp. JX-17 nov. isolated from soil.</title>
        <authorList>
            <person name="Wan Y."/>
            <person name="Liu B."/>
        </authorList>
    </citation>
    <scope>NUCLEOTIDE SEQUENCE [LARGE SCALE GENOMIC DNA]</scope>
    <source>
        <strain evidence="1 2">JX-17</strain>
    </source>
</reference>
<evidence type="ECO:0000313" key="2">
    <source>
        <dbReference type="Proteomes" id="UP001240171"/>
    </source>
</evidence>
<dbReference type="Proteomes" id="UP001240171">
    <property type="component" value="Unassembled WGS sequence"/>
</dbReference>
<proteinExistence type="predicted"/>
<name>A0ABT9C9C9_9BACL</name>
<comment type="caution">
    <text evidence="1">The sequence shown here is derived from an EMBL/GenBank/DDBJ whole genome shotgun (WGS) entry which is preliminary data.</text>
</comment>
<accession>A0ABT9C9C9</accession>
<organism evidence="1 2">
    <name type="scientific">Paenibacillus lacisoli</name>
    <dbReference type="NCBI Taxonomy" id="3064525"/>
    <lineage>
        <taxon>Bacteria</taxon>
        <taxon>Bacillati</taxon>
        <taxon>Bacillota</taxon>
        <taxon>Bacilli</taxon>
        <taxon>Bacillales</taxon>
        <taxon>Paenibacillaceae</taxon>
        <taxon>Paenibacillus</taxon>
    </lineage>
</organism>
<keyword evidence="2" id="KW-1185">Reference proteome</keyword>
<dbReference type="RefSeq" id="WP_305023064.1">
    <property type="nucleotide sequence ID" value="NZ_JAUQTB010000002.1"/>
</dbReference>
<sequence length="56" mass="6579">MEMESSKDLEREVHAWIVQVSILYQVLNSVKMPVLESKCAECRKLEVRKSNVFETH</sequence>
<dbReference type="EMBL" id="JAUQTB010000002">
    <property type="protein sequence ID" value="MDO7905868.1"/>
    <property type="molecule type" value="Genomic_DNA"/>
</dbReference>
<gene>
    <name evidence="1" type="ORF">Q5741_05485</name>
</gene>